<dbReference type="Gene3D" id="3.30.470.20">
    <property type="entry name" value="ATP-grasp fold, B domain"/>
    <property type="match status" value="1"/>
</dbReference>
<evidence type="ECO:0000256" key="4">
    <source>
        <dbReference type="ARBA" id="ARBA00010871"/>
    </source>
</evidence>
<dbReference type="InterPro" id="IPR000291">
    <property type="entry name" value="D-Ala_lig_Van_CS"/>
</dbReference>
<keyword evidence="6 14" id="KW-0963">Cytoplasm</keyword>
<dbReference type="PANTHER" id="PTHR23132">
    <property type="entry name" value="D-ALANINE--D-ALANINE LIGASE"/>
    <property type="match status" value="1"/>
</dbReference>
<dbReference type="HAMAP" id="MF_00047">
    <property type="entry name" value="Dala_Dala_lig"/>
    <property type="match status" value="1"/>
</dbReference>
<evidence type="ECO:0000256" key="1">
    <source>
        <dbReference type="ARBA" id="ARBA00001936"/>
    </source>
</evidence>
<dbReference type="NCBIfam" id="TIGR01205">
    <property type="entry name" value="D_ala_D_alaTIGR"/>
    <property type="match status" value="1"/>
</dbReference>
<dbReference type="SMART" id="SM01209">
    <property type="entry name" value="GARS_A"/>
    <property type="match status" value="1"/>
</dbReference>
<dbReference type="PROSITE" id="PS00844">
    <property type="entry name" value="DALA_DALA_LIGASE_2"/>
    <property type="match status" value="1"/>
</dbReference>
<evidence type="ECO:0000256" key="12">
    <source>
        <dbReference type="ARBA" id="ARBA00023316"/>
    </source>
</evidence>
<dbReference type="Gene3D" id="3.40.50.20">
    <property type="match status" value="1"/>
</dbReference>
<comment type="subcellular location">
    <subcellularLocation>
        <location evidence="3 14">Cytoplasm</location>
    </subcellularLocation>
</comment>
<dbReference type="PROSITE" id="PS00843">
    <property type="entry name" value="DALA_DALA_LIGASE_1"/>
    <property type="match status" value="1"/>
</dbReference>
<comment type="cofactor">
    <cofactor evidence="1">
        <name>Mn(2+)</name>
        <dbReference type="ChEBI" id="CHEBI:29035"/>
    </cofactor>
</comment>
<comment type="catalytic activity">
    <reaction evidence="13 14">
        <text>2 D-alanine + ATP = D-alanyl-D-alanine + ADP + phosphate + H(+)</text>
        <dbReference type="Rhea" id="RHEA:11224"/>
        <dbReference type="ChEBI" id="CHEBI:15378"/>
        <dbReference type="ChEBI" id="CHEBI:30616"/>
        <dbReference type="ChEBI" id="CHEBI:43474"/>
        <dbReference type="ChEBI" id="CHEBI:57416"/>
        <dbReference type="ChEBI" id="CHEBI:57822"/>
        <dbReference type="ChEBI" id="CHEBI:456216"/>
        <dbReference type="EC" id="6.3.2.4"/>
    </reaction>
</comment>
<comment type="cofactor">
    <cofactor evidence="2">
        <name>Mg(2+)</name>
        <dbReference type="ChEBI" id="CHEBI:18420"/>
    </cofactor>
</comment>
<accession>A0ABW5SF93</accession>
<protein>
    <recommendedName>
        <fullName evidence="5 14">D-alanine--D-alanine ligase</fullName>
        <ecNumber evidence="5 14">6.3.2.4</ecNumber>
    </recommendedName>
    <alternativeName>
        <fullName evidence="14">D-Ala-D-Ala ligase</fullName>
    </alternativeName>
    <alternativeName>
        <fullName evidence="14">D-alanylalanine synthetase</fullName>
    </alternativeName>
</protein>
<dbReference type="PIRSF" id="PIRSF039102">
    <property type="entry name" value="Ddl/VanB"/>
    <property type="match status" value="1"/>
</dbReference>
<dbReference type="EMBL" id="JBHULZ010000023">
    <property type="protein sequence ID" value="MFD2697357.1"/>
    <property type="molecule type" value="Genomic_DNA"/>
</dbReference>
<comment type="similarity">
    <text evidence="4 14">Belongs to the D-alanine--D-alanine ligase family.</text>
</comment>
<keyword evidence="7 14" id="KW-0436">Ligase</keyword>
<evidence type="ECO:0000256" key="15">
    <source>
        <dbReference type="PROSITE-ProRule" id="PRU00409"/>
    </source>
</evidence>
<evidence type="ECO:0000313" key="17">
    <source>
        <dbReference type="EMBL" id="MFD2697357.1"/>
    </source>
</evidence>
<proteinExistence type="inferred from homology"/>
<keyword evidence="12 14" id="KW-0961">Cell wall biogenesis/degradation</keyword>
<dbReference type="InterPro" id="IPR016185">
    <property type="entry name" value="PreATP-grasp_dom_sf"/>
</dbReference>
<comment type="function">
    <text evidence="14">Cell wall formation.</text>
</comment>
<name>A0ABW5SF93_9FLAO</name>
<dbReference type="InterPro" id="IPR013815">
    <property type="entry name" value="ATP_grasp_subdomain_1"/>
</dbReference>
<dbReference type="PANTHER" id="PTHR23132:SF23">
    <property type="entry name" value="D-ALANINE--D-ALANINE LIGASE B"/>
    <property type="match status" value="1"/>
</dbReference>
<comment type="caution">
    <text evidence="17">The sequence shown here is derived from an EMBL/GenBank/DDBJ whole genome shotgun (WGS) entry which is preliminary data.</text>
</comment>
<evidence type="ECO:0000256" key="9">
    <source>
        <dbReference type="ARBA" id="ARBA00022840"/>
    </source>
</evidence>
<keyword evidence="8 15" id="KW-0547">Nucleotide-binding</keyword>
<dbReference type="SUPFAM" id="SSF56059">
    <property type="entry name" value="Glutathione synthetase ATP-binding domain-like"/>
    <property type="match status" value="1"/>
</dbReference>
<dbReference type="Gene3D" id="3.30.1490.20">
    <property type="entry name" value="ATP-grasp fold, A domain"/>
    <property type="match status" value="1"/>
</dbReference>
<dbReference type="InterPro" id="IPR011127">
    <property type="entry name" value="Dala_Dala_lig_N"/>
</dbReference>
<evidence type="ECO:0000256" key="5">
    <source>
        <dbReference type="ARBA" id="ARBA00012216"/>
    </source>
</evidence>
<dbReference type="Pfam" id="PF07478">
    <property type="entry name" value="Dala_Dala_lig_C"/>
    <property type="match status" value="1"/>
</dbReference>
<keyword evidence="9 15" id="KW-0067">ATP-binding</keyword>
<evidence type="ECO:0000256" key="8">
    <source>
        <dbReference type="ARBA" id="ARBA00022741"/>
    </source>
</evidence>
<keyword evidence="18" id="KW-1185">Reference proteome</keyword>
<dbReference type="NCBIfam" id="NF002527">
    <property type="entry name" value="PRK01966.1-3"/>
    <property type="match status" value="1"/>
</dbReference>
<evidence type="ECO:0000313" key="18">
    <source>
        <dbReference type="Proteomes" id="UP001597357"/>
    </source>
</evidence>
<reference evidence="18" key="1">
    <citation type="journal article" date="2019" name="Int. J. Syst. Evol. Microbiol.">
        <title>The Global Catalogue of Microorganisms (GCM) 10K type strain sequencing project: providing services to taxonomists for standard genome sequencing and annotation.</title>
        <authorList>
            <consortium name="The Broad Institute Genomics Platform"/>
            <consortium name="The Broad Institute Genome Sequencing Center for Infectious Disease"/>
            <person name="Wu L."/>
            <person name="Ma J."/>
        </authorList>
    </citation>
    <scope>NUCLEOTIDE SEQUENCE [LARGE SCALE GENOMIC DNA]</scope>
    <source>
        <strain evidence="18">KCTC 42255</strain>
    </source>
</reference>
<sequence length="326" mass="36218">MKKKIAVAMGGYSNEAQISINSGSLVIKHLDKNHYIPYAVHITTNAWEVVMPDGEKYPINKRDFSFTKDGDKTQFDAVFNIIHGTPGEDGLFAAYLQTVNIPQTSCDFYPAALSFNKRDCISVLNAYQIPTAKNYFYNDGDAIDEEEIIKKVGLPCFIKANKAGSSFGVTKVKEKSEIQSAINHALKQDDEVIIESYLSGTEVSVGVIQYQGEIIALPVTEIVSENEFFDYKAKYLGESQEITPARIGDKDTQKVQELAIKVYKKLKLKGLSRAEFIFHQGEPHFIEVNTCPGLSEASILPQQIKAANLSLKEVFGACIERAISNR</sequence>
<dbReference type="InterPro" id="IPR011761">
    <property type="entry name" value="ATP-grasp"/>
</dbReference>
<dbReference type="EC" id="6.3.2.4" evidence="5 14"/>
<comment type="pathway">
    <text evidence="14">Cell wall biogenesis; peptidoglycan biosynthesis.</text>
</comment>
<evidence type="ECO:0000256" key="11">
    <source>
        <dbReference type="ARBA" id="ARBA00022984"/>
    </source>
</evidence>
<dbReference type="PROSITE" id="PS50975">
    <property type="entry name" value="ATP_GRASP"/>
    <property type="match status" value="1"/>
</dbReference>
<dbReference type="RefSeq" id="WP_379045059.1">
    <property type="nucleotide sequence ID" value="NZ_JBHULZ010000023.1"/>
</dbReference>
<evidence type="ECO:0000256" key="3">
    <source>
        <dbReference type="ARBA" id="ARBA00004496"/>
    </source>
</evidence>
<dbReference type="InterPro" id="IPR011095">
    <property type="entry name" value="Dala_Dala_lig_C"/>
</dbReference>
<evidence type="ECO:0000259" key="16">
    <source>
        <dbReference type="PROSITE" id="PS50975"/>
    </source>
</evidence>
<keyword evidence="11 14" id="KW-0573">Peptidoglycan synthesis</keyword>
<evidence type="ECO:0000256" key="2">
    <source>
        <dbReference type="ARBA" id="ARBA00001946"/>
    </source>
</evidence>
<dbReference type="GO" id="GO:0008716">
    <property type="term" value="F:D-alanine-D-alanine ligase activity"/>
    <property type="evidence" value="ECO:0007669"/>
    <property type="project" value="UniProtKB-EC"/>
</dbReference>
<evidence type="ECO:0000256" key="10">
    <source>
        <dbReference type="ARBA" id="ARBA00022960"/>
    </source>
</evidence>
<evidence type="ECO:0000256" key="7">
    <source>
        <dbReference type="ARBA" id="ARBA00022598"/>
    </source>
</evidence>
<gene>
    <name evidence="14" type="primary">ddl</name>
    <name evidence="17" type="ORF">ACFSQ0_05085</name>
</gene>
<dbReference type="SUPFAM" id="SSF52440">
    <property type="entry name" value="PreATP-grasp domain"/>
    <property type="match status" value="1"/>
</dbReference>
<evidence type="ECO:0000256" key="6">
    <source>
        <dbReference type="ARBA" id="ARBA00022490"/>
    </source>
</evidence>
<organism evidence="17 18">
    <name type="scientific">Mesonia sediminis</name>
    <dbReference type="NCBI Taxonomy" id="1703946"/>
    <lineage>
        <taxon>Bacteria</taxon>
        <taxon>Pseudomonadati</taxon>
        <taxon>Bacteroidota</taxon>
        <taxon>Flavobacteriia</taxon>
        <taxon>Flavobacteriales</taxon>
        <taxon>Flavobacteriaceae</taxon>
        <taxon>Mesonia</taxon>
    </lineage>
</organism>
<feature type="domain" description="ATP-grasp" evidence="16">
    <location>
        <begin position="121"/>
        <end position="320"/>
    </location>
</feature>
<dbReference type="Proteomes" id="UP001597357">
    <property type="component" value="Unassembled WGS sequence"/>
</dbReference>
<evidence type="ECO:0000256" key="14">
    <source>
        <dbReference type="HAMAP-Rule" id="MF_00047"/>
    </source>
</evidence>
<keyword evidence="10 14" id="KW-0133">Cell shape</keyword>
<dbReference type="InterPro" id="IPR005905">
    <property type="entry name" value="D_ala_D_ala"/>
</dbReference>
<evidence type="ECO:0000256" key="13">
    <source>
        <dbReference type="ARBA" id="ARBA00047614"/>
    </source>
</evidence>
<dbReference type="Pfam" id="PF01820">
    <property type="entry name" value="Dala_Dala_lig_N"/>
    <property type="match status" value="1"/>
</dbReference>